<evidence type="ECO:0000313" key="2">
    <source>
        <dbReference type="Proteomes" id="UP000660611"/>
    </source>
</evidence>
<dbReference type="EMBL" id="BONQ01000024">
    <property type="protein sequence ID" value="GIG43396.1"/>
    <property type="molecule type" value="Genomic_DNA"/>
</dbReference>
<dbReference type="Proteomes" id="UP000660611">
    <property type="component" value="Unassembled WGS sequence"/>
</dbReference>
<dbReference type="InterPro" id="IPR023393">
    <property type="entry name" value="START-like_dom_sf"/>
</dbReference>
<proteinExistence type="predicted"/>
<reference evidence="1" key="1">
    <citation type="submission" date="2021-01" db="EMBL/GenBank/DDBJ databases">
        <title>Whole genome shotgun sequence of Dactylosporangium siamense NBRC 106093.</title>
        <authorList>
            <person name="Komaki H."/>
            <person name="Tamura T."/>
        </authorList>
    </citation>
    <scope>NUCLEOTIDE SEQUENCE</scope>
    <source>
        <strain evidence="1">NBRC 106093</strain>
    </source>
</reference>
<dbReference type="AlphaFoldDB" id="A0A919PEM8"/>
<keyword evidence="2" id="KW-1185">Reference proteome</keyword>
<name>A0A919PEM8_9ACTN</name>
<dbReference type="Gene3D" id="3.30.530.20">
    <property type="match status" value="1"/>
</dbReference>
<dbReference type="RefSeq" id="WP_203845262.1">
    <property type="nucleotide sequence ID" value="NZ_BAAAVW010000004.1"/>
</dbReference>
<comment type="caution">
    <text evidence="1">The sequence shown here is derived from an EMBL/GenBank/DDBJ whole genome shotgun (WGS) entry which is preliminary data.</text>
</comment>
<dbReference type="SUPFAM" id="SSF55961">
    <property type="entry name" value="Bet v1-like"/>
    <property type="match status" value="1"/>
</dbReference>
<accession>A0A919PEM8</accession>
<gene>
    <name evidence="1" type="ORF">Dsi01nite_014370</name>
</gene>
<organism evidence="1 2">
    <name type="scientific">Dactylosporangium siamense</name>
    <dbReference type="NCBI Taxonomy" id="685454"/>
    <lineage>
        <taxon>Bacteria</taxon>
        <taxon>Bacillati</taxon>
        <taxon>Actinomycetota</taxon>
        <taxon>Actinomycetes</taxon>
        <taxon>Micromonosporales</taxon>
        <taxon>Micromonosporaceae</taxon>
        <taxon>Dactylosporangium</taxon>
    </lineage>
</organism>
<dbReference type="InterPro" id="IPR019587">
    <property type="entry name" value="Polyketide_cyclase/dehydratase"/>
</dbReference>
<dbReference type="Pfam" id="PF10604">
    <property type="entry name" value="Polyketide_cyc2"/>
    <property type="match status" value="1"/>
</dbReference>
<evidence type="ECO:0000313" key="1">
    <source>
        <dbReference type="EMBL" id="GIG43396.1"/>
    </source>
</evidence>
<sequence length="130" mass="14589">MTESRHVSTHIDRSAAEVYAYASDPRNLPAWAPGLLKSVEQVDGQWVAESDMGRILLDWAPENPFGVMDHHVTVPSGQTFYNPMRVTVDGDGSEVVFSVRRQPEMTDEEFERDCGAVQADLNALRDILER</sequence>
<protein>
    <submittedName>
        <fullName evidence="1">Polyketide cyclase</fullName>
    </submittedName>
</protein>